<feature type="transmembrane region" description="Helical" evidence="2">
    <location>
        <begin position="43"/>
        <end position="60"/>
    </location>
</feature>
<dbReference type="RefSeq" id="WP_307249717.1">
    <property type="nucleotide sequence ID" value="NZ_JAUSQZ010000001.1"/>
</dbReference>
<feature type="domain" description="DUF58" evidence="3">
    <location>
        <begin position="222"/>
        <end position="290"/>
    </location>
</feature>
<keyword evidence="2" id="KW-0812">Transmembrane</keyword>
<sequence length="410" mass="42299">MTTTGPSAGPGAAATGALDAPRGLGAPESVDLGRIRLSPAGRGLLVAAIVCLVGGFTLGYDELFGLAGAAGLLVLVAVAQVVVRVSARVERSIAPQRVSVGETAMGMLQIHMRGRGRSMRAVDTVGGRRHEIPVPSGGGDVRRVVYELDTSRRGVFPVGPLRLHQHDLADLAHRRREAGEILQLVVRPVVHPLRQPAQGRSRDIEGPRTTSGAESGVTFSGLREYVLGDDLRIIHWKGLARGGPLTVRTHVDSTRSDILILLDDRPASYTSENDFEQAVSFAASVAAMAFEAAVTVRVTTVGGTSLAGSAATVLDGLAGVTPASSTSGGLGAAAQQSALRGGRSAVAVLGRNAVGEMPGLSALRQGWGTVVAAVIDPDATPNSRPADAGITVLAEATAADLALSWNRRWA</sequence>
<evidence type="ECO:0000313" key="4">
    <source>
        <dbReference type="EMBL" id="MDP9830651.1"/>
    </source>
</evidence>
<dbReference type="Pfam" id="PF01882">
    <property type="entry name" value="DUF58"/>
    <property type="match status" value="1"/>
</dbReference>
<dbReference type="Proteomes" id="UP001235712">
    <property type="component" value="Unassembled WGS sequence"/>
</dbReference>
<dbReference type="PANTHER" id="PTHR34351">
    <property type="entry name" value="SLR1927 PROTEIN-RELATED"/>
    <property type="match status" value="1"/>
</dbReference>
<keyword evidence="5" id="KW-1185">Reference proteome</keyword>
<evidence type="ECO:0000256" key="1">
    <source>
        <dbReference type="SAM" id="MobiDB-lite"/>
    </source>
</evidence>
<proteinExistence type="predicted"/>
<evidence type="ECO:0000313" key="5">
    <source>
        <dbReference type="Proteomes" id="UP001235712"/>
    </source>
</evidence>
<dbReference type="PANTHER" id="PTHR34351:SF1">
    <property type="entry name" value="SLR1927 PROTEIN"/>
    <property type="match status" value="1"/>
</dbReference>
<evidence type="ECO:0000259" key="3">
    <source>
        <dbReference type="Pfam" id="PF01882"/>
    </source>
</evidence>
<evidence type="ECO:0000256" key="2">
    <source>
        <dbReference type="SAM" id="Phobius"/>
    </source>
</evidence>
<keyword evidence="2" id="KW-1133">Transmembrane helix</keyword>
<reference evidence="4 5" key="1">
    <citation type="submission" date="2023-07" db="EMBL/GenBank/DDBJ databases">
        <title>Sequencing the genomes of 1000 actinobacteria strains.</title>
        <authorList>
            <person name="Klenk H.-P."/>
        </authorList>
    </citation>
    <scope>NUCLEOTIDE SEQUENCE [LARGE SCALE GENOMIC DNA]</scope>
    <source>
        <strain evidence="4 5">DSM 44388</strain>
    </source>
</reference>
<feature type="region of interest" description="Disordered" evidence="1">
    <location>
        <begin position="1"/>
        <end position="20"/>
    </location>
</feature>
<feature type="region of interest" description="Disordered" evidence="1">
    <location>
        <begin position="196"/>
        <end position="215"/>
    </location>
</feature>
<keyword evidence="2" id="KW-0472">Membrane</keyword>
<gene>
    <name evidence="4" type="ORF">J2S57_006400</name>
</gene>
<dbReference type="InterPro" id="IPR002881">
    <property type="entry name" value="DUF58"/>
</dbReference>
<feature type="transmembrane region" description="Helical" evidence="2">
    <location>
        <begin position="66"/>
        <end position="87"/>
    </location>
</feature>
<name>A0ABT9PD62_9ACTN</name>
<dbReference type="EMBL" id="JAUSQZ010000001">
    <property type="protein sequence ID" value="MDP9830651.1"/>
    <property type="molecule type" value="Genomic_DNA"/>
</dbReference>
<organism evidence="4 5">
    <name type="scientific">Kineosporia succinea</name>
    <dbReference type="NCBI Taxonomy" id="84632"/>
    <lineage>
        <taxon>Bacteria</taxon>
        <taxon>Bacillati</taxon>
        <taxon>Actinomycetota</taxon>
        <taxon>Actinomycetes</taxon>
        <taxon>Kineosporiales</taxon>
        <taxon>Kineosporiaceae</taxon>
        <taxon>Kineosporia</taxon>
    </lineage>
</organism>
<accession>A0ABT9PD62</accession>
<protein>
    <submittedName>
        <fullName evidence="4">Uncharacterized protein (DUF58 family)</fullName>
    </submittedName>
</protein>
<feature type="compositionally biased region" description="Low complexity" evidence="1">
    <location>
        <begin position="1"/>
        <end position="17"/>
    </location>
</feature>
<comment type="caution">
    <text evidence="4">The sequence shown here is derived from an EMBL/GenBank/DDBJ whole genome shotgun (WGS) entry which is preliminary data.</text>
</comment>